<dbReference type="STRING" id="1155689.SAMN05444278_103257"/>
<dbReference type="AlphaFoldDB" id="A0A1M4V5N7"/>
<keyword evidence="2" id="KW-1185">Reference proteome</keyword>
<evidence type="ECO:0000313" key="2">
    <source>
        <dbReference type="Proteomes" id="UP000184462"/>
    </source>
</evidence>
<evidence type="ECO:0008006" key="3">
    <source>
        <dbReference type="Google" id="ProtNLM"/>
    </source>
</evidence>
<gene>
    <name evidence="1" type="ORF">SAMN05444278_103257</name>
</gene>
<dbReference type="Proteomes" id="UP000184462">
    <property type="component" value="Unassembled WGS sequence"/>
</dbReference>
<proteinExistence type="predicted"/>
<evidence type="ECO:0000313" key="1">
    <source>
        <dbReference type="EMBL" id="SHE64239.1"/>
    </source>
</evidence>
<dbReference type="OrthoDB" id="2081174at2"/>
<organism evidence="1 2">
    <name type="scientific">Psychroflexus salarius</name>
    <dbReference type="NCBI Taxonomy" id="1155689"/>
    <lineage>
        <taxon>Bacteria</taxon>
        <taxon>Pseudomonadati</taxon>
        <taxon>Bacteroidota</taxon>
        <taxon>Flavobacteriia</taxon>
        <taxon>Flavobacteriales</taxon>
        <taxon>Flavobacteriaceae</taxon>
        <taxon>Psychroflexus</taxon>
    </lineage>
</organism>
<reference evidence="1 2" key="1">
    <citation type="submission" date="2016-11" db="EMBL/GenBank/DDBJ databases">
        <authorList>
            <person name="Jaros S."/>
            <person name="Januszkiewicz K."/>
            <person name="Wedrychowicz H."/>
        </authorList>
    </citation>
    <scope>NUCLEOTIDE SEQUENCE [LARGE SCALE GENOMIC DNA]</scope>
    <source>
        <strain evidence="1 2">DSM 25661</strain>
    </source>
</reference>
<sequence>MIQKLKSSLGFIKNSYKDWSINRKIVVIESDDWGSIRMPSKESFNALLKKNIEVDKCPFLKYDSFENREDFEAIENIFSSIYEQTNKRPVITANYILSNPDFEKIMASDFKKYYRKFFWDHLSERSQLNEYKNCVNSLMKKKFFYPQLHGMEHVQVPYWLRNLKDRKEESLEAFRHEVYGISTNVSKEKRDTYLATLNYYDDKELDDFMLPSLSLASQKFQSFFGYKSKSFIAPNYVWSSNIEIKLNEVGVDFIQSSRSQMLPKKYGDRSIIKRIGEQNSLGQIYLVRNSIFEPSTSNEKKKMKDKCLEQINMAFHLNKPATISMHRLNFMGGFVESNRDENLLLLKEILLKVIKKWPNVEFMHSEELGRLIKDSKKHA</sequence>
<dbReference type="RefSeq" id="WP_073192699.1">
    <property type="nucleotide sequence ID" value="NZ_FQTW01000003.1"/>
</dbReference>
<dbReference type="EMBL" id="FQTW01000003">
    <property type="protein sequence ID" value="SHE64239.1"/>
    <property type="molecule type" value="Genomic_DNA"/>
</dbReference>
<accession>A0A1M4V5N7</accession>
<name>A0A1M4V5N7_9FLAO</name>
<protein>
    <recommendedName>
        <fullName evidence="3">Polysaccharide deacetylase</fullName>
    </recommendedName>
</protein>